<protein>
    <recommendedName>
        <fullName evidence="11">Regulatory protein MsrR</fullName>
    </recommendedName>
</protein>
<dbReference type="InterPro" id="IPR050922">
    <property type="entry name" value="LytR/CpsA/Psr_CW_biosynth"/>
</dbReference>
<dbReference type="PANTHER" id="PTHR33392:SF8">
    <property type="entry name" value="REGULATORY PROTEIN MSRR"/>
    <property type="match status" value="1"/>
</dbReference>
<evidence type="ECO:0000256" key="5">
    <source>
        <dbReference type="ARBA" id="ARBA00022968"/>
    </source>
</evidence>
<organism evidence="14 15">
    <name type="scientific">Bacillus salitolerans</name>
    <dbReference type="NCBI Taxonomy" id="1437434"/>
    <lineage>
        <taxon>Bacteria</taxon>
        <taxon>Bacillati</taxon>
        <taxon>Bacillota</taxon>
        <taxon>Bacilli</taxon>
        <taxon>Bacillales</taxon>
        <taxon>Bacillaceae</taxon>
        <taxon>Bacillus</taxon>
    </lineage>
</organism>
<evidence type="ECO:0000256" key="7">
    <source>
        <dbReference type="ARBA" id="ARBA00023015"/>
    </source>
</evidence>
<evidence type="ECO:0000256" key="6">
    <source>
        <dbReference type="ARBA" id="ARBA00022989"/>
    </source>
</evidence>
<feature type="transmembrane region" description="Helical" evidence="12">
    <location>
        <begin position="16"/>
        <end position="36"/>
    </location>
</feature>
<evidence type="ECO:0000256" key="2">
    <source>
        <dbReference type="ARBA" id="ARBA00006068"/>
    </source>
</evidence>
<keyword evidence="9" id="KW-0804">Transcription</keyword>
<name>A0ABW4LTI0_9BACI</name>
<dbReference type="NCBIfam" id="TIGR00350">
    <property type="entry name" value="lytR_cpsA_psr"/>
    <property type="match status" value="1"/>
</dbReference>
<comment type="function">
    <text evidence="10">Involved in SarA attenuation. Affects resistance to oxacillin and teicoplanin, as well as the synthesis of virulence factors.</text>
</comment>
<dbReference type="EMBL" id="JBHUEM010000024">
    <property type="protein sequence ID" value="MFD1737802.1"/>
    <property type="molecule type" value="Genomic_DNA"/>
</dbReference>
<proteinExistence type="inferred from homology"/>
<dbReference type="Pfam" id="PF03816">
    <property type="entry name" value="LytR_cpsA_psr"/>
    <property type="match status" value="1"/>
</dbReference>
<dbReference type="RefSeq" id="WP_377929022.1">
    <property type="nucleotide sequence ID" value="NZ_JBHUEM010000024.1"/>
</dbReference>
<evidence type="ECO:0000256" key="12">
    <source>
        <dbReference type="SAM" id="Phobius"/>
    </source>
</evidence>
<reference evidence="15" key="1">
    <citation type="journal article" date="2019" name="Int. J. Syst. Evol. Microbiol.">
        <title>The Global Catalogue of Microorganisms (GCM) 10K type strain sequencing project: providing services to taxonomists for standard genome sequencing and annotation.</title>
        <authorList>
            <consortium name="The Broad Institute Genomics Platform"/>
            <consortium name="The Broad Institute Genome Sequencing Center for Infectious Disease"/>
            <person name="Wu L."/>
            <person name="Ma J."/>
        </authorList>
    </citation>
    <scope>NUCLEOTIDE SEQUENCE [LARGE SCALE GENOMIC DNA]</scope>
    <source>
        <strain evidence="15">CCUG 49339</strain>
    </source>
</reference>
<keyword evidence="3" id="KW-1003">Cell membrane</keyword>
<gene>
    <name evidence="14" type="ORF">ACFSCX_14795</name>
</gene>
<evidence type="ECO:0000256" key="9">
    <source>
        <dbReference type="ARBA" id="ARBA00023163"/>
    </source>
</evidence>
<evidence type="ECO:0000256" key="8">
    <source>
        <dbReference type="ARBA" id="ARBA00023136"/>
    </source>
</evidence>
<evidence type="ECO:0000313" key="14">
    <source>
        <dbReference type="EMBL" id="MFD1737802.1"/>
    </source>
</evidence>
<evidence type="ECO:0000256" key="3">
    <source>
        <dbReference type="ARBA" id="ARBA00022475"/>
    </source>
</evidence>
<dbReference type="PANTHER" id="PTHR33392">
    <property type="entry name" value="POLYISOPRENYL-TEICHOIC ACID--PEPTIDOGLYCAN TEICHOIC ACID TRANSFERASE TAGU"/>
    <property type="match status" value="1"/>
</dbReference>
<keyword evidence="7" id="KW-0805">Transcription regulation</keyword>
<evidence type="ECO:0000313" key="15">
    <source>
        <dbReference type="Proteomes" id="UP001597214"/>
    </source>
</evidence>
<keyword evidence="5" id="KW-0735">Signal-anchor</keyword>
<comment type="caution">
    <text evidence="14">The sequence shown here is derived from an EMBL/GenBank/DDBJ whole genome shotgun (WGS) entry which is preliminary data.</text>
</comment>
<keyword evidence="8 12" id="KW-0472">Membrane</keyword>
<comment type="subcellular location">
    <subcellularLocation>
        <location evidence="1">Cell membrane</location>
        <topology evidence="1">Single-pass type II membrane protein</topology>
    </subcellularLocation>
</comment>
<evidence type="ECO:0000256" key="1">
    <source>
        <dbReference type="ARBA" id="ARBA00004401"/>
    </source>
</evidence>
<evidence type="ECO:0000256" key="4">
    <source>
        <dbReference type="ARBA" id="ARBA00022692"/>
    </source>
</evidence>
<keyword evidence="6 12" id="KW-1133">Transmembrane helix</keyword>
<keyword evidence="15" id="KW-1185">Reference proteome</keyword>
<evidence type="ECO:0000256" key="10">
    <source>
        <dbReference type="ARBA" id="ARBA00037178"/>
    </source>
</evidence>
<sequence>MRSRQNRLQSKRRKRRIWIISTILFFFISAIAFAIYEFRSGYLLANDGEEELGGESSNKENFQGVSEDSGKLNVLLLGVDSRGEKKSRTDTIMVAQYDMEARTVKLISIMRDTYVEIPGYKNQKINAAYFYGGTELLRQTIQKNFGIDLEYYSIVDFKGFTKIVDTLAPDGIQVNVKKRMRYRDGAGTINIDLHPGEQYLDGKQVLDYARFRNDREGDFGRVERQQEVITKLKDELLSLKGIMKIPRLLGTLTPFLETNMSQMKLVDLGTEFFIHPVEDIETLRIPVDDSYKNKNYSHAGAVLEIDFEKNREAINHFLK</sequence>
<comment type="similarity">
    <text evidence="2">Belongs to the LytR/CpsA/Psr (LCP) family.</text>
</comment>
<dbReference type="InterPro" id="IPR004474">
    <property type="entry name" value="LytR_CpsA_psr"/>
</dbReference>
<dbReference type="Gene3D" id="3.40.630.190">
    <property type="entry name" value="LCP protein"/>
    <property type="match status" value="1"/>
</dbReference>
<accession>A0ABW4LTI0</accession>
<keyword evidence="4 12" id="KW-0812">Transmembrane</keyword>
<dbReference type="Proteomes" id="UP001597214">
    <property type="component" value="Unassembled WGS sequence"/>
</dbReference>
<feature type="domain" description="Cell envelope-related transcriptional attenuator" evidence="13">
    <location>
        <begin position="88"/>
        <end position="236"/>
    </location>
</feature>
<evidence type="ECO:0000259" key="13">
    <source>
        <dbReference type="Pfam" id="PF03816"/>
    </source>
</evidence>
<evidence type="ECO:0000256" key="11">
    <source>
        <dbReference type="ARBA" id="ARBA00040752"/>
    </source>
</evidence>